<evidence type="ECO:0000259" key="5">
    <source>
        <dbReference type="PROSITE" id="PS50975"/>
    </source>
</evidence>
<evidence type="ECO:0000313" key="6">
    <source>
        <dbReference type="EMBL" id="VEU36173.1"/>
    </source>
</evidence>
<protein>
    <recommendedName>
        <fullName evidence="5">ATP-grasp domain-containing protein</fullName>
    </recommendedName>
</protein>
<dbReference type="GO" id="GO:0005524">
    <property type="term" value="F:ATP binding"/>
    <property type="evidence" value="ECO:0007669"/>
    <property type="project" value="UniProtKB-UniRule"/>
</dbReference>
<keyword evidence="2 4" id="KW-0547">Nucleotide-binding</keyword>
<keyword evidence="1" id="KW-0436">Ligase</keyword>
<dbReference type="OrthoDB" id="434648at2759"/>
<dbReference type="AlphaFoldDB" id="A0A448Z285"/>
<accession>A0A448Z285</accession>
<dbReference type="Proteomes" id="UP000291116">
    <property type="component" value="Unassembled WGS sequence"/>
</dbReference>
<dbReference type="PANTHER" id="PTHR43585">
    <property type="entry name" value="FUMIPYRROLE BIOSYNTHESIS PROTEIN C"/>
    <property type="match status" value="1"/>
</dbReference>
<gene>
    <name evidence="6" type="ORF">PSNMU_V1.4_AUG-EV-PASAV3_0029570</name>
</gene>
<dbReference type="InterPro" id="IPR020561">
    <property type="entry name" value="PRibGlycinamid_synth_ATP-grasp"/>
</dbReference>
<dbReference type="SUPFAM" id="SSF56059">
    <property type="entry name" value="Glutathione synthetase ATP-binding domain-like"/>
    <property type="match status" value="1"/>
</dbReference>
<dbReference type="PROSITE" id="PS50975">
    <property type="entry name" value="ATP_GRASP"/>
    <property type="match status" value="1"/>
</dbReference>
<evidence type="ECO:0000256" key="2">
    <source>
        <dbReference type="ARBA" id="ARBA00022741"/>
    </source>
</evidence>
<dbReference type="GO" id="GO:0046872">
    <property type="term" value="F:metal ion binding"/>
    <property type="evidence" value="ECO:0007669"/>
    <property type="project" value="InterPro"/>
</dbReference>
<dbReference type="PANTHER" id="PTHR43585:SF2">
    <property type="entry name" value="ATP-GRASP ENZYME FSQD"/>
    <property type="match status" value="1"/>
</dbReference>
<feature type="domain" description="ATP-grasp" evidence="5">
    <location>
        <begin position="129"/>
        <end position="219"/>
    </location>
</feature>
<name>A0A448Z285_9STRA</name>
<reference evidence="6 7" key="1">
    <citation type="submission" date="2019-01" db="EMBL/GenBank/DDBJ databases">
        <authorList>
            <person name="Ferrante I. M."/>
        </authorList>
    </citation>
    <scope>NUCLEOTIDE SEQUENCE [LARGE SCALE GENOMIC DNA]</scope>
    <source>
        <strain evidence="6 7">B856</strain>
    </source>
</reference>
<evidence type="ECO:0000313" key="7">
    <source>
        <dbReference type="Proteomes" id="UP000291116"/>
    </source>
</evidence>
<dbReference type="InterPro" id="IPR011761">
    <property type="entry name" value="ATP-grasp"/>
</dbReference>
<dbReference type="InterPro" id="IPR052032">
    <property type="entry name" value="ATP-dep_AA_Ligase"/>
</dbReference>
<evidence type="ECO:0000256" key="4">
    <source>
        <dbReference type="PROSITE-ProRule" id="PRU00409"/>
    </source>
</evidence>
<dbReference type="Pfam" id="PF01071">
    <property type="entry name" value="GARS_A"/>
    <property type="match status" value="1"/>
</dbReference>
<keyword evidence="3 4" id="KW-0067">ATP-binding</keyword>
<dbReference type="EMBL" id="CAACVS010000081">
    <property type="protein sequence ID" value="VEU36173.1"/>
    <property type="molecule type" value="Genomic_DNA"/>
</dbReference>
<organism evidence="6 7">
    <name type="scientific">Pseudo-nitzschia multistriata</name>
    <dbReference type="NCBI Taxonomy" id="183589"/>
    <lineage>
        <taxon>Eukaryota</taxon>
        <taxon>Sar</taxon>
        <taxon>Stramenopiles</taxon>
        <taxon>Ochrophyta</taxon>
        <taxon>Bacillariophyta</taxon>
        <taxon>Bacillariophyceae</taxon>
        <taxon>Bacillariophycidae</taxon>
        <taxon>Bacillariales</taxon>
        <taxon>Bacillariaceae</taxon>
        <taxon>Pseudo-nitzschia</taxon>
    </lineage>
</organism>
<dbReference type="Gene3D" id="3.30.470.20">
    <property type="entry name" value="ATP-grasp fold, B domain"/>
    <property type="match status" value="1"/>
</dbReference>
<proteinExistence type="predicted"/>
<keyword evidence="7" id="KW-1185">Reference proteome</keyword>
<evidence type="ECO:0000256" key="1">
    <source>
        <dbReference type="ARBA" id="ARBA00022598"/>
    </source>
</evidence>
<evidence type="ECO:0000256" key="3">
    <source>
        <dbReference type="ARBA" id="ARBA00022840"/>
    </source>
</evidence>
<dbReference type="GO" id="GO:0016874">
    <property type="term" value="F:ligase activity"/>
    <property type="evidence" value="ECO:0007669"/>
    <property type="project" value="UniProtKB-KW"/>
</dbReference>
<sequence>MTLQNSPYIGQQKIAVVVDPYSTGCCVAQEIQKRGYLLIAVWTIGFAEEMKTHVPKSCGRMDYFAEIDEAQTLKQTKARINEAAQGREIFCCFAGGEAGVDAADALSEYLGLRTNGTGIANRRDKYVQQELIRKVGLRAVRQAGGPIFSDVEAFLTTEAYPVVLKPTESAGSDGVKLCYTYEEAKQHFEKLMSSQMVNGGECPSVLCQEFLQGDEYVVDHVSRDGVHKTVMIWVYDKRKANGGDFVYFGMKPVDPTTDKDHVLSK</sequence>